<feature type="domain" description="DUF4325" evidence="2">
    <location>
        <begin position="280"/>
        <end position="334"/>
    </location>
</feature>
<evidence type="ECO:0000313" key="4">
    <source>
        <dbReference type="Proteomes" id="UP000078463"/>
    </source>
</evidence>
<gene>
    <name evidence="3" type="ORF">A8O14_08645</name>
</gene>
<dbReference type="SUPFAM" id="SSF55874">
    <property type="entry name" value="ATPase domain of HSP90 chaperone/DNA topoisomerase II/histidine kinase"/>
    <property type="match status" value="1"/>
</dbReference>
<accession>A0A191UGN9</accession>
<feature type="domain" description="Histidine kinase/HSP90-like ATPase" evidence="1">
    <location>
        <begin position="98"/>
        <end position="197"/>
    </location>
</feature>
<dbReference type="Gene3D" id="3.30.565.10">
    <property type="entry name" value="Histidine kinase-like ATPase, C-terminal domain"/>
    <property type="match status" value="1"/>
</dbReference>
<evidence type="ECO:0000313" key="3">
    <source>
        <dbReference type="EMBL" id="ANJ00138.1"/>
    </source>
</evidence>
<dbReference type="KEGG" id="pwu:A8O14_08645"/>
<evidence type="ECO:0000259" key="1">
    <source>
        <dbReference type="Pfam" id="PF13581"/>
    </source>
</evidence>
<dbReference type="InterPro" id="IPR025474">
    <property type="entry name" value="DUF4325"/>
</dbReference>
<dbReference type="EMBL" id="CP015922">
    <property type="protein sequence ID" value="ANJ00138.1"/>
    <property type="molecule type" value="Genomic_DNA"/>
</dbReference>
<dbReference type="InterPro" id="IPR003594">
    <property type="entry name" value="HATPase_dom"/>
</dbReference>
<dbReference type="Pfam" id="PF13581">
    <property type="entry name" value="HATPase_c_2"/>
    <property type="match status" value="1"/>
</dbReference>
<evidence type="ECO:0000259" key="2">
    <source>
        <dbReference type="Pfam" id="PF14213"/>
    </source>
</evidence>
<dbReference type="InterPro" id="IPR036890">
    <property type="entry name" value="HATPase_C_sf"/>
</dbReference>
<keyword evidence="4" id="KW-1185">Reference proteome</keyword>
<organism evidence="3 4">
    <name type="scientific">Polynucleobacter wuianus</name>
    <dbReference type="NCBI Taxonomy" id="1743168"/>
    <lineage>
        <taxon>Bacteria</taxon>
        <taxon>Pseudomonadati</taxon>
        <taxon>Pseudomonadota</taxon>
        <taxon>Betaproteobacteria</taxon>
        <taxon>Burkholderiales</taxon>
        <taxon>Burkholderiaceae</taxon>
        <taxon>Polynucleobacter</taxon>
    </lineage>
</organism>
<proteinExistence type="predicted"/>
<dbReference type="RefSeq" id="WP_068949144.1">
    <property type="nucleotide sequence ID" value="NZ_JACVPK010000005.1"/>
</dbReference>
<protein>
    <submittedName>
        <fullName evidence="3">Uncharacterized protein</fullName>
    </submittedName>
</protein>
<name>A0A191UGN9_9BURK</name>
<sequence length="346" mass="38683">MKFANTKRSQEVRQFLVNGVKANQLDLAHAAMAKFGLTRQAIHAHFAALVKDGFLASSGSTKARVYQLGIKRFHDGLFKLKGLEESEVYSSDFSEIFNGLPKEIANICHYGFTEMLNNAIDHSEGTEVYIHAERTPDFVSIAIVDNGEGIFNHIARLLKLHNPRESILELSKGKLTTDPRNHTGQGIFFSSRAFDEFFIFSGDLVFTHADGSGIDFLLHNENSHQGTRVVMKIALNSERVLRTVFDSFSGTEDEDYAFNKTVVPVKLALYEGGQLISRSQAKRILNRVDRFKTVLLDFKGVGSIGQAFADEVFRVFIKQNPQITIHPINESLEVKKMIKAAQSNLG</sequence>
<reference evidence="4" key="1">
    <citation type="submission" date="2016-05" db="EMBL/GenBank/DDBJ databases">
        <title>Polynucleobacter sp. QLW-P1FAT50C-4 genome.</title>
        <authorList>
            <person name="Hahn M.W."/>
        </authorList>
    </citation>
    <scope>NUCLEOTIDE SEQUENCE [LARGE SCALE GENOMIC DNA]</scope>
    <source>
        <strain evidence="4">QLW-P1FAT50C-4</strain>
    </source>
</reference>
<dbReference type="AlphaFoldDB" id="A0A191UGN9"/>
<dbReference type="Proteomes" id="UP000078463">
    <property type="component" value="Chromosome"/>
</dbReference>
<dbReference type="STRING" id="1743168.A8O14_08645"/>
<dbReference type="Pfam" id="PF14213">
    <property type="entry name" value="DUF4325"/>
    <property type="match status" value="1"/>
</dbReference>